<evidence type="ECO:0000256" key="3">
    <source>
        <dbReference type="ARBA" id="ARBA00022840"/>
    </source>
</evidence>
<dbReference type="PANTHER" id="PTHR42788">
    <property type="entry name" value="TAURINE IMPORT ATP-BINDING PROTEIN-RELATED"/>
    <property type="match status" value="1"/>
</dbReference>
<evidence type="ECO:0000313" key="5">
    <source>
        <dbReference type="EMBL" id="KFI46254.1"/>
    </source>
</evidence>
<gene>
    <name evidence="5" type="ORF">BBOU_1343</name>
</gene>
<organism evidence="5 6">
    <name type="scientific">Bifidobacterium boum</name>
    <dbReference type="NCBI Taxonomy" id="78343"/>
    <lineage>
        <taxon>Bacteria</taxon>
        <taxon>Bacillati</taxon>
        <taxon>Actinomycetota</taxon>
        <taxon>Actinomycetes</taxon>
        <taxon>Bifidobacteriales</taxon>
        <taxon>Bifidobacteriaceae</taxon>
        <taxon>Bifidobacterium</taxon>
    </lineage>
</organism>
<dbReference type="PROSITE" id="PS50893">
    <property type="entry name" value="ABC_TRANSPORTER_2"/>
    <property type="match status" value="1"/>
</dbReference>
<dbReference type="AlphaFoldDB" id="A0A086ZIA4"/>
<dbReference type="GO" id="GO:0016887">
    <property type="term" value="F:ATP hydrolysis activity"/>
    <property type="evidence" value="ECO:0007669"/>
    <property type="project" value="InterPro"/>
</dbReference>
<evidence type="ECO:0000256" key="2">
    <source>
        <dbReference type="ARBA" id="ARBA00022741"/>
    </source>
</evidence>
<dbReference type="SMART" id="SM00382">
    <property type="entry name" value="AAA"/>
    <property type="match status" value="1"/>
</dbReference>
<dbReference type="InterPro" id="IPR050166">
    <property type="entry name" value="ABC_transporter_ATP-bind"/>
</dbReference>
<sequence length="232" mass="25157">MSGQDRLESIRPAVAGLAGTSTVQDNSGDEQSAHVKLDDVGHSFDGDDWLFRHITMTLYPRRVYALVGPSGSGKSTLLSIVAGWQQPAQGKVIRVSCGRVCWVLQNPHGVARRKVIDHVALPYISRGERRNEAEEHALSLLRVFGLDHLAAKQFRDLSGGEAQRLMLARAVASHAGLLLVDEPTAQLDLATAASVNRTLHGLSISGAIVVVATHDPRTRDACTDIIDLRDYQ</sequence>
<dbReference type="Proteomes" id="UP000029093">
    <property type="component" value="Unassembled WGS sequence"/>
</dbReference>
<dbReference type="InterPro" id="IPR003593">
    <property type="entry name" value="AAA+_ATPase"/>
</dbReference>
<comment type="caution">
    <text evidence="5">The sequence shown here is derived from an EMBL/GenBank/DDBJ whole genome shotgun (WGS) entry which is preliminary data.</text>
</comment>
<dbReference type="EMBL" id="JGYQ01000016">
    <property type="protein sequence ID" value="KFI46254.1"/>
    <property type="molecule type" value="Genomic_DNA"/>
</dbReference>
<dbReference type="SUPFAM" id="SSF52540">
    <property type="entry name" value="P-loop containing nucleoside triphosphate hydrolases"/>
    <property type="match status" value="1"/>
</dbReference>
<dbReference type="InterPro" id="IPR027417">
    <property type="entry name" value="P-loop_NTPase"/>
</dbReference>
<dbReference type="RefSeq" id="WP_026502264.1">
    <property type="nucleotide sequence ID" value="NZ_JABAGJ010000005.1"/>
</dbReference>
<dbReference type="Pfam" id="PF00005">
    <property type="entry name" value="ABC_tran"/>
    <property type="match status" value="1"/>
</dbReference>
<dbReference type="Gene3D" id="3.40.50.300">
    <property type="entry name" value="P-loop containing nucleotide triphosphate hydrolases"/>
    <property type="match status" value="1"/>
</dbReference>
<dbReference type="PANTHER" id="PTHR42788:SF19">
    <property type="entry name" value="ALIPHATIC SULFONATES IMPORT ATP-BINDING PROTEIN SSUB 2"/>
    <property type="match status" value="1"/>
</dbReference>
<proteinExistence type="predicted"/>
<keyword evidence="1" id="KW-0813">Transport</keyword>
<dbReference type="InterPro" id="IPR003439">
    <property type="entry name" value="ABC_transporter-like_ATP-bd"/>
</dbReference>
<name>A0A086ZIA4_9BIFI</name>
<dbReference type="InterPro" id="IPR017871">
    <property type="entry name" value="ABC_transporter-like_CS"/>
</dbReference>
<evidence type="ECO:0000259" key="4">
    <source>
        <dbReference type="PROSITE" id="PS50893"/>
    </source>
</evidence>
<dbReference type="GeneID" id="303204444"/>
<protein>
    <submittedName>
        <fullName evidence="5">ABC transporter, ATP-binding protein</fullName>
        <ecNumber evidence="5">3.6.3.31</ecNumber>
    </submittedName>
</protein>
<keyword evidence="6" id="KW-1185">Reference proteome</keyword>
<evidence type="ECO:0000313" key="6">
    <source>
        <dbReference type="Proteomes" id="UP000029093"/>
    </source>
</evidence>
<keyword evidence="2" id="KW-0547">Nucleotide-binding</keyword>
<dbReference type="PROSITE" id="PS00211">
    <property type="entry name" value="ABC_TRANSPORTER_1"/>
    <property type="match status" value="1"/>
</dbReference>
<keyword evidence="5" id="KW-0378">Hydrolase</keyword>
<dbReference type="GO" id="GO:0005524">
    <property type="term" value="F:ATP binding"/>
    <property type="evidence" value="ECO:0007669"/>
    <property type="project" value="UniProtKB-KW"/>
</dbReference>
<dbReference type="OrthoDB" id="4425833at2"/>
<evidence type="ECO:0000256" key="1">
    <source>
        <dbReference type="ARBA" id="ARBA00022448"/>
    </source>
</evidence>
<accession>A0A086ZIA4</accession>
<keyword evidence="3 5" id="KW-0067">ATP-binding</keyword>
<feature type="domain" description="ABC transporter" evidence="4">
    <location>
        <begin position="35"/>
        <end position="229"/>
    </location>
</feature>
<reference evidence="5 6" key="1">
    <citation type="submission" date="2014-03" db="EMBL/GenBank/DDBJ databases">
        <title>Genomics of Bifidobacteria.</title>
        <authorList>
            <person name="Ventura M."/>
            <person name="Milani C."/>
            <person name="Lugli G.A."/>
        </authorList>
    </citation>
    <scope>NUCLEOTIDE SEQUENCE [LARGE SCALE GENOMIC DNA]</scope>
    <source>
        <strain evidence="5 6">LMG 10736</strain>
    </source>
</reference>
<dbReference type="EC" id="3.6.3.31" evidence="5"/>